<dbReference type="CTD" id="219790"/>
<dbReference type="Gene3D" id="2.30.29.30">
    <property type="entry name" value="Pleckstrin-homology domain (PH domain)/Phosphotyrosine-binding domain (PTB)"/>
    <property type="match status" value="1"/>
</dbReference>
<dbReference type="GO" id="GO:0008284">
    <property type="term" value="P:positive regulation of cell population proliferation"/>
    <property type="evidence" value="ECO:0007669"/>
    <property type="project" value="TreeGrafter"/>
</dbReference>
<feature type="domain" description="REM-1" evidence="8">
    <location>
        <begin position="5"/>
        <end position="80"/>
    </location>
</feature>
<evidence type="ECO:0000256" key="2">
    <source>
        <dbReference type="ARBA" id="ARBA00073776"/>
    </source>
</evidence>
<evidence type="ECO:0000256" key="1">
    <source>
        <dbReference type="ARBA" id="ARBA00023054"/>
    </source>
</evidence>
<dbReference type="PANTHER" id="PTHR21538:SF21">
    <property type="entry name" value="RHOTEKIN-2"/>
    <property type="match status" value="1"/>
</dbReference>
<evidence type="ECO:0000259" key="8">
    <source>
        <dbReference type="PROSITE" id="PS51860"/>
    </source>
</evidence>
<sequence>MRTRSVRGWDNRPKQEPSQDCSIQEKINLETRIRDGVWKLLSLSTQKDQILHAVKNLMLCNARIMAYTLELQKLEEQIANQTGRCDTNFESKARTACKGKIAISDIRIPLMWKDSDHFSNKERSQRYAIFCLFKMGAEVFDTDMVIVDKTITDICFENVTIFNEAGPDFQIKVEIYSCCTEESSITNTPKKLAKKLKTSISKATGKKINSVLQEDDETCLSFSSAIFDAKYNLLAHTTLSLESAEDSFRTHNLSINGNEESSFWLPLYGNMCCRLVAQPACMVEDVFAGFLNQQQVLEGLISWRRLYCVLRGGKLSCFYTPEEIEAKVEPALVVSINKETRIRAMDKDKKKTIHNFSVINPVAGQAITHIFAAENREDLQKWMEAFWQHFFDLSQWKHCCEELMKIEIMSPRKPPLFLTKEATSVYHDMSIDSPIKFKSLTDLIQKKIEETNGEFLIGQHKESSPPPWATFFDGNHQVVQKKVLSPGSKQLHDGKGKKRRAPLPPSDKAPFTLKTQNNTDQLIKDNWEKTGISQTSPLDTRLSTLMHHLQKPMAAPRKHLPARKNSLTDGEHADTKPNFEAKPVPAPRQKSIKDILDPRSWLQAQV</sequence>
<evidence type="ECO:0000313" key="10">
    <source>
        <dbReference type="RefSeq" id="XP_032347364.1"/>
    </source>
</evidence>
<dbReference type="GeneID" id="102516578"/>
<dbReference type="PROSITE" id="PS50003">
    <property type="entry name" value="PH_DOMAIN"/>
    <property type="match status" value="1"/>
</dbReference>
<feature type="coiled-coil region" evidence="5">
    <location>
        <begin position="57"/>
        <end position="84"/>
    </location>
</feature>
<feature type="region of interest" description="Disordered" evidence="6">
    <location>
        <begin position="552"/>
        <end position="606"/>
    </location>
</feature>
<dbReference type="InterPro" id="IPR011993">
    <property type="entry name" value="PH-like_dom_sf"/>
</dbReference>
<dbReference type="InterPro" id="IPR051364">
    <property type="entry name" value="Cytokinesis/Rho-signaling"/>
</dbReference>
<dbReference type="FunFam" id="2.30.29.30:FF:000274">
    <property type="entry name" value="Rhotekin 2"/>
    <property type="match status" value="1"/>
</dbReference>
<protein>
    <recommendedName>
        <fullName evidence="2">Rhotekin-2</fullName>
    </recommendedName>
    <alternativeName>
        <fullName evidence="3">Pleckstrin homology domain-containing family K member 1</fullName>
    </alternativeName>
</protein>
<evidence type="ECO:0000256" key="4">
    <source>
        <dbReference type="PROSITE-ProRule" id="PRU01207"/>
    </source>
</evidence>
<dbReference type="PROSITE" id="PS51860">
    <property type="entry name" value="REM_1"/>
    <property type="match status" value="1"/>
</dbReference>
<dbReference type="SMART" id="SM00233">
    <property type="entry name" value="PH"/>
    <property type="match status" value="1"/>
</dbReference>
<evidence type="ECO:0000259" key="7">
    <source>
        <dbReference type="PROSITE" id="PS50003"/>
    </source>
</evidence>
<evidence type="ECO:0000256" key="6">
    <source>
        <dbReference type="SAM" id="MobiDB-lite"/>
    </source>
</evidence>
<dbReference type="PANTHER" id="PTHR21538">
    <property type="entry name" value="ANILLIN/RHOTEKIN RTKN"/>
    <property type="match status" value="1"/>
</dbReference>
<organism evidence="9 10">
    <name type="scientific">Camelus ferus</name>
    <name type="common">Wild bactrian camel</name>
    <name type="synonym">Camelus bactrianus ferus</name>
    <dbReference type="NCBI Taxonomy" id="419612"/>
    <lineage>
        <taxon>Eukaryota</taxon>
        <taxon>Metazoa</taxon>
        <taxon>Chordata</taxon>
        <taxon>Craniata</taxon>
        <taxon>Vertebrata</taxon>
        <taxon>Euteleostomi</taxon>
        <taxon>Mammalia</taxon>
        <taxon>Eutheria</taxon>
        <taxon>Laurasiatheria</taxon>
        <taxon>Artiodactyla</taxon>
        <taxon>Tylopoda</taxon>
        <taxon>Camelidae</taxon>
        <taxon>Camelus</taxon>
    </lineage>
</organism>
<dbReference type="CDD" id="cd13249">
    <property type="entry name" value="PH_rhotekin2"/>
    <property type="match status" value="1"/>
</dbReference>
<feature type="domain" description="PH" evidence="7">
    <location>
        <begin position="284"/>
        <end position="391"/>
    </location>
</feature>
<evidence type="ECO:0000313" key="9">
    <source>
        <dbReference type="Proteomes" id="UP000694856"/>
    </source>
</evidence>
<feature type="region of interest" description="Disordered" evidence="6">
    <location>
        <begin position="485"/>
        <end position="519"/>
    </location>
</feature>
<dbReference type="RefSeq" id="XP_032347364.1">
    <property type="nucleotide sequence ID" value="XM_032491473.1"/>
</dbReference>
<dbReference type="AlphaFoldDB" id="A0A8B8TYH8"/>
<accession>A0A8B8TYH8</accession>
<evidence type="ECO:0000256" key="3">
    <source>
        <dbReference type="ARBA" id="ARBA00080445"/>
    </source>
</evidence>
<reference evidence="10" key="1">
    <citation type="submission" date="2025-08" db="UniProtKB">
        <authorList>
            <consortium name="RefSeq"/>
        </authorList>
    </citation>
    <scope>IDENTIFICATION</scope>
    <source>
        <tissue evidence="10">Ear skin</tissue>
    </source>
</reference>
<dbReference type="InterPro" id="IPR011072">
    <property type="entry name" value="HR1_rho-bd"/>
</dbReference>
<dbReference type="GO" id="GO:0007165">
    <property type="term" value="P:signal transduction"/>
    <property type="evidence" value="ECO:0007669"/>
    <property type="project" value="InterPro"/>
</dbReference>
<dbReference type="InterPro" id="IPR012966">
    <property type="entry name" value="AHD"/>
</dbReference>
<feature type="compositionally biased region" description="Basic and acidic residues" evidence="6">
    <location>
        <begin position="569"/>
        <end position="579"/>
    </location>
</feature>
<feature type="region of interest" description="Disordered" evidence="6">
    <location>
        <begin position="1"/>
        <end position="21"/>
    </location>
</feature>
<dbReference type="Pfam" id="PF08174">
    <property type="entry name" value="Anillin"/>
    <property type="match status" value="1"/>
</dbReference>
<proteinExistence type="predicted"/>
<dbReference type="GO" id="GO:0030097">
    <property type="term" value="P:hemopoiesis"/>
    <property type="evidence" value="ECO:0007669"/>
    <property type="project" value="TreeGrafter"/>
</dbReference>
<keyword evidence="1 4" id="KW-0175">Coiled coil</keyword>
<dbReference type="Pfam" id="PF00169">
    <property type="entry name" value="PH"/>
    <property type="match status" value="1"/>
</dbReference>
<dbReference type="KEGG" id="cfr:102516578"/>
<dbReference type="SUPFAM" id="SSF50729">
    <property type="entry name" value="PH domain-like"/>
    <property type="match status" value="1"/>
</dbReference>
<feature type="compositionally biased region" description="Basic and acidic residues" evidence="6">
    <location>
        <begin position="7"/>
        <end position="17"/>
    </location>
</feature>
<name>A0A8B8TYH8_CAMFR</name>
<dbReference type="SMART" id="SM00742">
    <property type="entry name" value="Hr1"/>
    <property type="match status" value="1"/>
</dbReference>
<gene>
    <name evidence="10" type="primary">RTKN2</name>
</gene>
<keyword evidence="9" id="KW-1185">Reference proteome</keyword>
<dbReference type="InterPro" id="IPR001849">
    <property type="entry name" value="PH_domain"/>
</dbReference>
<dbReference type="Proteomes" id="UP000694856">
    <property type="component" value="Chromosome 11"/>
</dbReference>
<evidence type="ECO:0000256" key="5">
    <source>
        <dbReference type="SAM" id="Coils"/>
    </source>
</evidence>